<evidence type="ECO:0000313" key="2">
    <source>
        <dbReference type="Proteomes" id="UP001216828"/>
    </source>
</evidence>
<gene>
    <name evidence="1" type="ORF">K5L94_10235</name>
</gene>
<reference evidence="1 2" key="1">
    <citation type="submission" date="2021-08" db="EMBL/GenBank/DDBJ databases">
        <title>Stenotrophomonas forensis sp. nov., isolated from contaminated viral transport media.</title>
        <authorList>
            <person name="Nguyen S.V."/>
            <person name="Edwards D."/>
            <person name="Scott S."/>
            <person name="Doss J."/>
            <person name="Merid S."/>
            <person name="Zelaya E."/>
            <person name="Maza C."/>
            <person name="Mann M."/>
            <person name="Hamilton B."/>
            <person name="Blackwell R."/>
            <person name="Tran A."/>
            <person name="Hauser J."/>
        </authorList>
    </citation>
    <scope>NUCLEOTIDE SEQUENCE [LARGE SCALE GENOMIC DNA]</scope>
    <source>
        <strain evidence="1 2">DFS-20110405</strain>
    </source>
</reference>
<dbReference type="EMBL" id="CP082270">
    <property type="protein sequence ID" value="WDM65622.1"/>
    <property type="molecule type" value="Genomic_DNA"/>
</dbReference>
<dbReference type="RefSeq" id="WP_274512533.1">
    <property type="nucleotide sequence ID" value="NZ_CP082270.1"/>
</dbReference>
<dbReference type="Proteomes" id="UP001216828">
    <property type="component" value="Chromosome"/>
</dbReference>
<name>A0ABY7Y6M7_9GAMM</name>
<sequence length="53" mass="5473">MKVNTDTMAHPSVAYISTGRINGIGFDGARFIVGTLTATNMIQVSADMGQAAA</sequence>
<organism evidence="1 2">
    <name type="scientific">Stenotrophomonas forensis</name>
    <dbReference type="NCBI Taxonomy" id="2871169"/>
    <lineage>
        <taxon>Bacteria</taxon>
        <taxon>Pseudomonadati</taxon>
        <taxon>Pseudomonadota</taxon>
        <taxon>Gammaproteobacteria</taxon>
        <taxon>Lysobacterales</taxon>
        <taxon>Lysobacteraceae</taxon>
        <taxon>Stenotrophomonas</taxon>
        <taxon>Stenotrophomonas maltophilia group</taxon>
    </lineage>
</organism>
<proteinExistence type="predicted"/>
<keyword evidence="2" id="KW-1185">Reference proteome</keyword>
<evidence type="ECO:0000313" key="1">
    <source>
        <dbReference type="EMBL" id="WDM65622.1"/>
    </source>
</evidence>
<accession>A0ABY7Y6M7</accession>
<protein>
    <submittedName>
        <fullName evidence="1">Uncharacterized protein</fullName>
    </submittedName>
</protein>